<name>J9H2W3_9ZZZZ</name>
<dbReference type="AlphaFoldDB" id="J9H2W3"/>
<sequence>MMKQLNYLLLALGLILGTSCTSTRSSKPDPSPSVRMDTVKAANERTSLQYPGKVKAGQDISLAFRVSGTIHRFAVKEGTPVRQGQLLAELDPTDYQVQLDATEAEYRQVKGEAERVIALYNDHGTTPNAYDKAVYGLKQITAKYKHHQDQLAYTRLYAPFDGFVQKRLFEAHETVGAGMPVLAMVSAGAPEVEINLPAADYIQRNRFATYRCTFDIYPGKTYPLQFISITPKANANQLYTLRLQLVPGDLPLPSPGMNTLVTIDCQDNPDNHLSVSTGSLMQDNGQTYVFVYNPQTKTVHRRPVTPVRLLSNGRTLITSPELKTGDLIVGSGVHHIQDGETVEPLPTVSPTNVGGLL</sequence>
<reference evidence="2" key="1">
    <citation type="journal article" date="2012" name="PLoS ONE">
        <title>Gene sets for utilization of primary and secondary nutrition supplies in the distal gut of endangered iberian lynx.</title>
        <authorList>
            <person name="Alcaide M."/>
            <person name="Messina E."/>
            <person name="Richter M."/>
            <person name="Bargiela R."/>
            <person name="Peplies J."/>
            <person name="Huws S.A."/>
            <person name="Newbold C.J."/>
            <person name="Golyshin P.N."/>
            <person name="Simon M.A."/>
            <person name="Lopez G."/>
            <person name="Yakimov M.M."/>
            <person name="Ferrer M."/>
        </authorList>
    </citation>
    <scope>NUCLEOTIDE SEQUENCE</scope>
</reference>
<dbReference type="Pfam" id="PF25917">
    <property type="entry name" value="BSH_RND"/>
    <property type="match status" value="1"/>
</dbReference>
<dbReference type="GO" id="GO:0015562">
    <property type="term" value="F:efflux transmembrane transporter activity"/>
    <property type="evidence" value="ECO:0007669"/>
    <property type="project" value="TreeGrafter"/>
</dbReference>
<evidence type="ECO:0000313" key="2">
    <source>
        <dbReference type="EMBL" id="EJX10248.1"/>
    </source>
</evidence>
<dbReference type="GO" id="GO:1990281">
    <property type="term" value="C:efflux pump complex"/>
    <property type="evidence" value="ECO:0007669"/>
    <property type="project" value="TreeGrafter"/>
</dbReference>
<feature type="domain" description="Multidrug resistance protein MdtA-like barrel-sandwich hybrid" evidence="1">
    <location>
        <begin position="62"/>
        <end position="180"/>
    </location>
</feature>
<dbReference type="PANTHER" id="PTHR30469">
    <property type="entry name" value="MULTIDRUG RESISTANCE PROTEIN MDTA"/>
    <property type="match status" value="1"/>
</dbReference>
<gene>
    <name evidence="2" type="ORF">EVA_01588</name>
</gene>
<dbReference type="EMBL" id="AMCI01000219">
    <property type="protein sequence ID" value="EJX10248.1"/>
    <property type="molecule type" value="Genomic_DNA"/>
</dbReference>
<evidence type="ECO:0000259" key="1">
    <source>
        <dbReference type="Pfam" id="PF25917"/>
    </source>
</evidence>
<dbReference type="Gene3D" id="2.40.420.20">
    <property type="match status" value="1"/>
</dbReference>
<dbReference type="InterPro" id="IPR006143">
    <property type="entry name" value="RND_pump_MFP"/>
</dbReference>
<accession>J9H2W3</accession>
<dbReference type="InterPro" id="IPR058625">
    <property type="entry name" value="MdtA-like_BSH"/>
</dbReference>
<comment type="caution">
    <text evidence="2">The sequence shown here is derived from an EMBL/GenBank/DDBJ whole genome shotgun (WGS) entry which is preliminary data.</text>
</comment>
<dbReference type="Gene3D" id="1.10.287.470">
    <property type="entry name" value="Helix hairpin bin"/>
    <property type="match status" value="1"/>
</dbReference>
<dbReference type="PANTHER" id="PTHR30469:SF15">
    <property type="entry name" value="HLYD FAMILY OF SECRETION PROTEINS"/>
    <property type="match status" value="1"/>
</dbReference>
<proteinExistence type="predicted"/>
<organism evidence="2">
    <name type="scientific">gut metagenome</name>
    <dbReference type="NCBI Taxonomy" id="749906"/>
    <lineage>
        <taxon>unclassified sequences</taxon>
        <taxon>metagenomes</taxon>
        <taxon>organismal metagenomes</taxon>
    </lineage>
</organism>
<dbReference type="SUPFAM" id="SSF111369">
    <property type="entry name" value="HlyD-like secretion proteins"/>
    <property type="match status" value="1"/>
</dbReference>
<dbReference type="Gene3D" id="2.40.50.100">
    <property type="match status" value="1"/>
</dbReference>
<dbReference type="Gene3D" id="2.40.30.170">
    <property type="match status" value="1"/>
</dbReference>
<dbReference type="PROSITE" id="PS51257">
    <property type="entry name" value="PROKAR_LIPOPROTEIN"/>
    <property type="match status" value="1"/>
</dbReference>
<protein>
    <submittedName>
        <fullName evidence="2">Efflux transporter, RND family, MFP subunit</fullName>
    </submittedName>
</protein>
<dbReference type="NCBIfam" id="TIGR01730">
    <property type="entry name" value="RND_mfp"/>
    <property type="match status" value="1"/>
</dbReference>